<evidence type="ECO:0000256" key="2">
    <source>
        <dbReference type="ARBA" id="ARBA00022723"/>
    </source>
</evidence>
<organism evidence="9 10">
    <name type="scientific">Geomicrobium halophilum</name>
    <dbReference type="NCBI Taxonomy" id="549000"/>
    <lineage>
        <taxon>Bacteria</taxon>
        <taxon>Bacillati</taxon>
        <taxon>Bacillota</taxon>
        <taxon>Bacilli</taxon>
        <taxon>Bacillales</taxon>
        <taxon>Geomicrobium</taxon>
    </lineage>
</organism>
<dbReference type="PANTHER" id="PTHR34217:SF1">
    <property type="entry name" value="CARBOXYPEPTIDASE 1"/>
    <property type="match status" value="1"/>
</dbReference>
<feature type="domain" description="Peptidase M3A/M3B catalytic" evidence="7">
    <location>
        <begin position="195"/>
        <end position="554"/>
    </location>
</feature>
<keyword evidence="1 6" id="KW-0645">Protease</keyword>
<keyword evidence="2 6" id="KW-0479">Metal-binding</keyword>
<dbReference type="Gene3D" id="1.10.1370.30">
    <property type="match status" value="1"/>
</dbReference>
<dbReference type="InterPro" id="IPR034006">
    <property type="entry name" value="M3B_PepF_2"/>
</dbReference>
<comment type="cofactor">
    <cofactor evidence="6">
        <name>Zn(2+)</name>
        <dbReference type="ChEBI" id="CHEBI:29105"/>
    </cofactor>
    <text evidence="6">Binds 1 zinc ion.</text>
</comment>
<comment type="caution">
    <text evidence="9">The sequence shown here is derived from an EMBL/GenBank/DDBJ whole genome shotgun (WGS) entry which is preliminary data.</text>
</comment>
<dbReference type="GO" id="GO:0004181">
    <property type="term" value="F:metallocarboxypeptidase activity"/>
    <property type="evidence" value="ECO:0007669"/>
    <property type="project" value="InterPro"/>
</dbReference>
<dbReference type="InterPro" id="IPR013647">
    <property type="entry name" value="OligopepF_N_dom"/>
</dbReference>
<dbReference type="GO" id="GO:0046872">
    <property type="term" value="F:metal ion binding"/>
    <property type="evidence" value="ECO:0007669"/>
    <property type="project" value="UniProtKB-UniRule"/>
</dbReference>
<dbReference type="RefSeq" id="WP_184404613.1">
    <property type="nucleotide sequence ID" value="NZ_JACHHJ010000003.1"/>
</dbReference>
<protein>
    <submittedName>
        <fullName evidence="9">PepF/M3 family oligoendopeptidase</fullName>
    </submittedName>
</protein>
<dbReference type="NCBIfam" id="TIGR02290">
    <property type="entry name" value="M3_fam_3"/>
    <property type="match status" value="1"/>
</dbReference>
<gene>
    <name evidence="9" type="ORF">HNR44_002540</name>
</gene>
<evidence type="ECO:0000256" key="3">
    <source>
        <dbReference type="ARBA" id="ARBA00022801"/>
    </source>
</evidence>
<reference evidence="9 10" key="1">
    <citation type="submission" date="2020-08" db="EMBL/GenBank/DDBJ databases">
        <title>Genomic Encyclopedia of Type Strains, Phase IV (KMG-IV): sequencing the most valuable type-strain genomes for metagenomic binning, comparative biology and taxonomic classification.</title>
        <authorList>
            <person name="Goeker M."/>
        </authorList>
    </citation>
    <scope>NUCLEOTIDE SEQUENCE [LARGE SCALE GENOMIC DNA]</scope>
    <source>
        <strain evidence="9 10">DSM 21769</strain>
    </source>
</reference>
<evidence type="ECO:0000256" key="6">
    <source>
        <dbReference type="RuleBase" id="RU003435"/>
    </source>
</evidence>
<dbReference type="Pfam" id="PF08439">
    <property type="entry name" value="Peptidase_M3_N"/>
    <property type="match status" value="1"/>
</dbReference>
<dbReference type="EMBL" id="JACHHJ010000003">
    <property type="protein sequence ID" value="MBB6450557.1"/>
    <property type="molecule type" value="Genomic_DNA"/>
</dbReference>
<dbReference type="SUPFAM" id="SSF55486">
    <property type="entry name" value="Metalloproteases ('zincins'), catalytic domain"/>
    <property type="match status" value="1"/>
</dbReference>
<dbReference type="Pfam" id="PF01432">
    <property type="entry name" value="Peptidase_M3"/>
    <property type="match status" value="1"/>
</dbReference>
<feature type="domain" description="Oligopeptidase F N-terminal" evidence="8">
    <location>
        <begin position="110"/>
        <end position="176"/>
    </location>
</feature>
<evidence type="ECO:0000313" key="9">
    <source>
        <dbReference type="EMBL" id="MBB6450557.1"/>
    </source>
</evidence>
<evidence type="ECO:0000256" key="5">
    <source>
        <dbReference type="ARBA" id="ARBA00023049"/>
    </source>
</evidence>
<evidence type="ECO:0000256" key="4">
    <source>
        <dbReference type="ARBA" id="ARBA00022833"/>
    </source>
</evidence>
<evidence type="ECO:0000313" key="10">
    <source>
        <dbReference type="Proteomes" id="UP000568839"/>
    </source>
</evidence>
<dbReference type="Proteomes" id="UP000568839">
    <property type="component" value="Unassembled WGS sequence"/>
</dbReference>
<dbReference type="GO" id="GO:0006508">
    <property type="term" value="P:proteolysis"/>
    <property type="evidence" value="ECO:0007669"/>
    <property type="project" value="UniProtKB-KW"/>
</dbReference>
<dbReference type="AlphaFoldDB" id="A0A841PNZ8"/>
<keyword evidence="10" id="KW-1185">Reference proteome</keyword>
<dbReference type="InterPro" id="IPR001567">
    <property type="entry name" value="Pept_M3A_M3B_dom"/>
</dbReference>
<dbReference type="InterPro" id="IPR011977">
    <property type="entry name" value="Pept_M3B_clade3"/>
</dbReference>
<evidence type="ECO:0000259" key="8">
    <source>
        <dbReference type="Pfam" id="PF08439"/>
    </source>
</evidence>
<dbReference type="CDD" id="cd09607">
    <property type="entry name" value="M3B_PepF"/>
    <property type="match status" value="1"/>
</dbReference>
<name>A0A841PNZ8_9BACL</name>
<dbReference type="GO" id="GO:0004222">
    <property type="term" value="F:metalloendopeptidase activity"/>
    <property type="evidence" value="ECO:0007669"/>
    <property type="project" value="InterPro"/>
</dbReference>
<dbReference type="PANTHER" id="PTHR34217">
    <property type="entry name" value="METAL-DEPENDENT CARBOXYPEPTIDASE"/>
    <property type="match status" value="1"/>
</dbReference>
<keyword evidence="3 6" id="KW-0378">Hydrolase</keyword>
<comment type="similarity">
    <text evidence="6">Belongs to the peptidase M3 family.</text>
</comment>
<proteinExistence type="inferred from homology"/>
<sequence>MSKLQWNLGTVFAGGHVNDSSFQSFVSELKIDLKKLREKVETLSEGDIDNFTFSFIQLEDLTARFQEASAFTTCLVSANIKDQEAKQWRANLKPILGQLQSIDTELEDHLLHMKEEEWQNLMSHPDMKARSFPLHERRQKGREKMEKTYEQLAEALSQDGYHGWSDMYDTLIAQMRITKDDETLSVGQANNKKGSSDRAVRKKWAAALEEKWEDHEDLFAEAINHLSGFRLALYEKRGWSDPLKEPLMINRMQSETLDAMWAAIEEVKPMLVMYLRRKKALLGIDKLHMHDISAPIGDNTKEIPYEEAAQDIEAHFRSFSPIMADFAREAFDKNWIEAEDRDHKRPGGFCTTFPVSGQSRIFMTYDGTSGNVQTLAHELGHAFHQRTMEGLPYFTTRYAMNVAETASTFAEQIMADAAVKEASSRDEKIKLLDTKINRSCAFFMNIHARFLFEKRFYERRKQGWVNPDELKHLMVESQKEAYCGELDVHDPYFWSSKLHFFITRTPFYNFPYTFGYLFSLGIYQRSKQNQEDFETAYISLLKDSAAMTVEELAEHHLGVDLTRKDFWRQAAQPIIEDIETFLELTE</sequence>
<accession>A0A841PNZ8</accession>
<keyword evidence="4 6" id="KW-0862">Zinc</keyword>
<evidence type="ECO:0000259" key="7">
    <source>
        <dbReference type="Pfam" id="PF01432"/>
    </source>
</evidence>
<dbReference type="InterPro" id="IPR001333">
    <property type="entry name" value="Peptidase_M32_Taq"/>
</dbReference>
<evidence type="ECO:0000256" key="1">
    <source>
        <dbReference type="ARBA" id="ARBA00022670"/>
    </source>
</evidence>
<keyword evidence="5 6" id="KW-0482">Metalloprotease</keyword>